<evidence type="ECO:0000256" key="7">
    <source>
        <dbReference type="ARBA" id="ARBA00023034"/>
    </source>
</evidence>
<evidence type="ECO:0000256" key="1">
    <source>
        <dbReference type="ARBA" id="ARBA00004447"/>
    </source>
</evidence>
<keyword evidence="8" id="KW-0472">Membrane</keyword>
<sequence>MIPNIKWCVRNAFSSSDDDNFGRCVLHSINLPCQTSIQGRSISSYHLWEAKDLINLLDQLQQQESFHQALTVYPMPNAETMYKTHLAFCKMNLEKSNIEIKELRRSIVDESVLEPPNFRKVTWPVGSQPGNIPATRYDVLKWEHFTDTHLYLDSRLSNIRPLNEAESIDIHNVLNTSIEYLELKYSNNLKFDHLVNGYKRFDPSRGLDYILDLTFKDIIGDKFIQKRVEVNKLLGKVEMLSVPYVTENTRVHILLPVHTNEKEDVFHFLKQYKQICIEKKEKTMLMLILLYDANAPGKGAVDDVFKQLKDEAMLLTNAHKKDGTKVAWLSVRIPNTKFLALRDALLDFAVIDLAIRKFPPDALMMLARPKMEIRQDYLNRVRMNTIMEWQIFSALPFSEYDPNLMTYPRQVTLDVNKHYGHFDPFDFEHLSFYAKDYVTSRKRAESLIPIVRVDRDIQHLLSESTSKSLKKANMINPSVYSMFVAYSECHIFRAVESGLRLRHKQRHCELYEGNIVDHMSAALYGDCVRSRNRNAGSKGQLARLVLEYQNQLK</sequence>
<dbReference type="GO" id="GO:0032580">
    <property type="term" value="C:Golgi cisterna membrane"/>
    <property type="evidence" value="ECO:0007669"/>
    <property type="project" value="UniProtKB-SubCell"/>
</dbReference>
<keyword evidence="6" id="KW-1133">Transmembrane helix</keyword>
<evidence type="ECO:0000256" key="3">
    <source>
        <dbReference type="ARBA" id="ARBA00022679"/>
    </source>
</evidence>
<keyword evidence="5 9" id="KW-0735">Signal-anchor</keyword>
<comment type="similarity">
    <text evidence="2 9">Belongs to the chondroitin N-acetylgalactosaminyltransferase family.</text>
</comment>
<dbReference type="InterPro" id="IPR051227">
    <property type="entry name" value="CS_glycosyltransferase"/>
</dbReference>
<evidence type="ECO:0000256" key="5">
    <source>
        <dbReference type="ARBA" id="ARBA00022968"/>
    </source>
</evidence>
<keyword evidence="7 9" id="KW-0333">Golgi apparatus</keyword>
<comment type="subcellular location">
    <subcellularLocation>
        <location evidence="1 9">Golgi apparatus</location>
        <location evidence="1 9">Golgi stack membrane</location>
        <topology evidence="1 9">Single-pass type II membrane protein</topology>
    </subcellularLocation>
</comment>
<dbReference type="PANTHER" id="PTHR12369:SF13">
    <property type="entry name" value="HEXOSYLTRANSFERASE"/>
    <property type="match status" value="1"/>
</dbReference>
<gene>
    <name evidence="10" type="ORF">CINCED_3A008748</name>
</gene>
<dbReference type="Proteomes" id="UP000325440">
    <property type="component" value="Unassembled WGS sequence"/>
</dbReference>
<evidence type="ECO:0000256" key="8">
    <source>
        <dbReference type="ARBA" id="ARBA00023136"/>
    </source>
</evidence>
<proteinExistence type="inferred from homology"/>
<keyword evidence="11" id="KW-1185">Reference proteome</keyword>
<evidence type="ECO:0000256" key="2">
    <source>
        <dbReference type="ARBA" id="ARBA00009239"/>
    </source>
</evidence>
<keyword evidence="4" id="KW-0812">Transmembrane</keyword>
<dbReference type="PANTHER" id="PTHR12369">
    <property type="entry name" value="CHONDROITIN SYNTHASE"/>
    <property type="match status" value="1"/>
</dbReference>
<evidence type="ECO:0000256" key="9">
    <source>
        <dbReference type="RuleBase" id="RU364016"/>
    </source>
</evidence>
<evidence type="ECO:0000313" key="11">
    <source>
        <dbReference type="Proteomes" id="UP000325440"/>
    </source>
</evidence>
<dbReference type="Pfam" id="PF05679">
    <property type="entry name" value="CHGN"/>
    <property type="match status" value="1"/>
</dbReference>
<dbReference type="AlphaFoldDB" id="A0A5E4N8E9"/>
<protein>
    <recommendedName>
        <fullName evidence="9">Hexosyltransferase</fullName>
        <ecNumber evidence="9">2.4.1.-</ecNumber>
    </recommendedName>
</protein>
<evidence type="ECO:0000256" key="4">
    <source>
        <dbReference type="ARBA" id="ARBA00022692"/>
    </source>
</evidence>
<dbReference type="EC" id="2.4.1.-" evidence="9"/>
<dbReference type="InterPro" id="IPR008428">
    <property type="entry name" value="Chond_GalNAc"/>
</dbReference>
<evidence type="ECO:0000313" key="10">
    <source>
        <dbReference type="EMBL" id="VVC39902.1"/>
    </source>
</evidence>
<keyword evidence="3 9" id="KW-0808">Transferase</keyword>
<name>A0A5E4N8E9_9HEMI</name>
<accession>A0A5E4N8E9</accession>
<organism evidence="10 11">
    <name type="scientific">Cinara cedri</name>
    <dbReference type="NCBI Taxonomy" id="506608"/>
    <lineage>
        <taxon>Eukaryota</taxon>
        <taxon>Metazoa</taxon>
        <taxon>Ecdysozoa</taxon>
        <taxon>Arthropoda</taxon>
        <taxon>Hexapoda</taxon>
        <taxon>Insecta</taxon>
        <taxon>Pterygota</taxon>
        <taxon>Neoptera</taxon>
        <taxon>Paraneoptera</taxon>
        <taxon>Hemiptera</taxon>
        <taxon>Sternorrhyncha</taxon>
        <taxon>Aphidomorpha</taxon>
        <taxon>Aphidoidea</taxon>
        <taxon>Aphididae</taxon>
        <taxon>Lachninae</taxon>
        <taxon>Cinara</taxon>
    </lineage>
</organism>
<dbReference type="GO" id="GO:0047238">
    <property type="term" value="F:glucuronosyl-N-acetylgalactosaminyl-proteoglycan 4-beta-N-acetylgalactosaminyltransferase activity"/>
    <property type="evidence" value="ECO:0007669"/>
    <property type="project" value="TreeGrafter"/>
</dbReference>
<reference evidence="10 11" key="1">
    <citation type="submission" date="2019-08" db="EMBL/GenBank/DDBJ databases">
        <authorList>
            <person name="Alioto T."/>
            <person name="Alioto T."/>
            <person name="Gomez Garrido J."/>
        </authorList>
    </citation>
    <scope>NUCLEOTIDE SEQUENCE [LARGE SCALE GENOMIC DNA]</scope>
</reference>
<evidence type="ECO:0000256" key="6">
    <source>
        <dbReference type="ARBA" id="ARBA00022989"/>
    </source>
</evidence>
<dbReference type="EMBL" id="CABPRJ010001898">
    <property type="protein sequence ID" value="VVC39902.1"/>
    <property type="molecule type" value="Genomic_DNA"/>
</dbReference>